<dbReference type="Proteomes" id="UP000765509">
    <property type="component" value="Unassembled WGS sequence"/>
</dbReference>
<name>A0A9Q3GDD7_9BASI</name>
<evidence type="ECO:0000313" key="1">
    <source>
        <dbReference type="EMBL" id="MBW0462057.1"/>
    </source>
</evidence>
<dbReference type="EMBL" id="AVOT02000269">
    <property type="protein sequence ID" value="MBW0462057.1"/>
    <property type="molecule type" value="Genomic_DNA"/>
</dbReference>
<accession>A0A9Q3GDD7</accession>
<comment type="caution">
    <text evidence="1">The sequence shown here is derived from an EMBL/GenBank/DDBJ whole genome shotgun (WGS) entry which is preliminary data.</text>
</comment>
<protein>
    <submittedName>
        <fullName evidence="1">Uncharacterized protein</fullName>
    </submittedName>
</protein>
<organism evidence="1 2">
    <name type="scientific">Austropuccinia psidii MF-1</name>
    <dbReference type="NCBI Taxonomy" id="1389203"/>
    <lineage>
        <taxon>Eukaryota</taxon>
        <taxon>Fungi</taxon>
        <taxon>Dikarya</taxon>
        <taxon>Basidiomycota</taxon>
        <taxon>Pucciniomycotina</taxon>
        <taxon>Pucciniomycetes</taxon>
        <taxon>Pucciniales</taxon>
        <taxon>Sphaerophragmiaceae</taxon>
        <taxon>Austropuccinia</taxon>
    </lineage>
</organism>
<evidence type="ECO:0000313" key="2">
    <source>
        <dbReference type="Proteomes" id="UP000765509"/>
    </source>
</evidence>
<proteinExistence type="predicted"/>
<dbReference type="AlphaFoldDB" id="A0A9Q3GDD7"/>
<keyword evidence="2" id="KW-1185">Reference proteome</keyword>
<dbReference type="OrthoDB" id="2506366at2759"/>
<sequence>MEKGHSETISTNRVEDLDRRTVRTQGSSYLFRNYQRVPMEGNESSKDIVRTFSEEQEELDKEFMEKPVVKKTRRSI</sequence>
<reference evidence="1" key="1">
    <citation type="submission" date="2021-03" db="EMBL/GenBank/DDBJ databases">
        <title>Draft genome sequence of rust myrtle Austropuccinia psidii MF-1, a brazilian biotype.</title>
        <authorList>
            <person name="Quecine M.C."/>
            <person name="Pachon D.M.R."/>
            <person name="Bonatelli M.L."/>
            <person name="Correr F.H."/>
            <person name="Franceschini L.M."/>
            <person name="Leite T.F."/>
            <person name="Margarido G.R.A."/>
            <person name="Almeida C.A."/>
            <person name="Ferrarezi J.A."/>
            <person name="Labate C.A."/>
        </authorList>
    </citation>
    <scope>NUCLEOTIDE SEQUENCE</scope>
    <source>
        <strain evidence="1">MF-1</strain>
    </source>
</reference>
<gene>
    <name evidence="1" type="ORF">O181_001772</name>
</gene>